<gene>
    <name evidence="5" type="ORF">NSPZN2_30204</name>
</gene>
<comment type="subcellular location">
    <subcellularLocation>
        <location evidence="2">Cell membrane</location>
        <topology evidence="2">Lipid-anchor</topology>
    </subcellularLocation>
</comment>
<feature type="region of interest" description="Disordered" evidence="4">
    <location>
        <begin position="462"/>
        <end position="490"/>
    </location>
</feature>
<accession>A0ABM8RGN6</accession>
<dbReference type="InterPro" id="IPR010131">
    <property type="entry name" value="MdtP/NodT-like"/>
</dbReference>
<dbReference type="Proteomes" id="UP000675880">
    <property type="component" value="Unassembled WGS sequence"/>
</dbReference>
<evidence type="ECO:0000313" key="6">
    <source>
        <dbReference type="Proteomes" id="UP000675880"/>
    </source>
</evidence>
<dbReference type="EMBL" id="CAJNBJ010000016">
    <property type="protein sequence ID" value="CAE6751674.1"/>
    <property type="molecule type" value="Genomic_DNA"/>
</dbReference>
<keyword evidence="2" id="KW-0472">Membrane</keyword>
<dbReference type="SUPFAM" id="SSF56954">
    <property type="entry name" value="Outer membrane efflux proteins (OEP)"/>
    <property type="match status" value="1"/>
</dbReference>
<dbReference type="PANTHER" id="PTHR30203">
    <property type="entry name" value="OUTER MEMBRANE CATION EFFLUX PROTEIN"/>
    <property type="match status" value="1"/>
</dbReference>
<dbReference type="NCBIfam" id="TIGR01845">
    <property type="entry name" value="outer_NodT"/>
    <property type="match status" value="1"/>
</dbReference>
<keyword evidence="2" id="KW-0564">Palmitate</keyword>
<evidence type="ECO:0000256" key="3">
    <source>
        <dbReference type="SAM" id="Coils"/>
    </source>
</evidence>
<keyword evidence="2" id="KW-0812">Transmembrane</keyword>
<comment type="caution">
    <text evidence="5">The sequence shown here is derived from an EMBL/GenBank/DDBJ whole genome shotgun (WGS) entry which is preliminary data.</text>
</comment>
<dbReference type="RefSeq" id="WP_213042400.1">
    <property type="nucleotide sequence ID" value="NZ_CAJNBJ010000016.1"/>
</dbReference>
<dbReference type="Pfam" id="PF02321">
    <property type="entry name" value="OEP"/>
    <property type="match status" value="2"/>
</dbReference>
<protein>
    <submittedName>
        <fullName evidence="5">Transporter</fullName>
    </submittedName>
</protein>
<reference evidence="5 6" key="1">
    <citation type="submission" date="2021-02" db="EMBL/GenBank/DDBJ databases">
        <authorList>
            <person name="Han P."/>
        </authorList>
    </citation>
    <scope>NUCLEOTIDE SEQUENCE [LARGE SCALE GENOMIC DNA]</scope>
    <source>
        <strain evidence="5">Candidatus Nitrospira sp. ZN2</strain>
    </source>
</reference>
<comment type="similarity">
    <text evidence="1 2">Belongs to the outer membrane factor (OMF) (TC 1.B.17) family.</text>
</comment>
<dbReference type="Gene3D" id="2.20.200.10">
    <property type="entry name" value="Outer membrane efflux proteins (OEP)"/>
    <property type="match status" value="1"/>
</dbReference>
<evidence type="ECO:0000256" key="2">
    <source>
        <dbReference type="RuleBase" id="RU362097"/>
    </source>
</evidence>
<proteinExistence type="inferred from homology"/>
<name>A0ABM8RGN6_9BACT</name>
<evidence type="ECO:0000256" key="1">
    <source>
        <dbReference type="ARBA" id="ARBA00007613"/>
    </source>
</evidence>
<sequence length="490" mass="53702">MRIVAFIIGLVVLTGCAVGPDYSRPDLQVPNGFRMAVSAQETESFANLPWWDLLQDEELRRLIRIALAENKDLQRAVASVEEFQSRLFISKMDFAPKADVTANAPSFGRKANFLFPGFPNPFNYYLQGNLSWEMDIWGRVRRSNEAARGDLLAREEARRAVVLQLVSGVAEAYFELLQFDMQLGVAQRTLKSWEESVRIAEARLRQGMISRIDADQFEAERANAAARAAELTRQMVQKENQLSLLLGRPPGQVARGRSLTEQVLPPEVPAGLPSELLQRRPDLVQAEQELAAATARIGVAKADRFPKLSITGILGVASPQLSRLVANETAFGVVGPGVAGPLLNAQILGFQQDAAEAQSREVLARYEQAVLVAFREVEDALVAVRTAREQRDAQAQQVDALRSALRLANLRYKGGLANYLDVLVAQRNLFEAELALTGTHRLQLVSVVQLYKALGGGWSPLDMAQQQPGQAPRTRGPAVPATGAVPPGRG</sequence>
<dbReference type="InterPro" id="IPR003423">
    <property type="entry name" value="OMP_efflux"/>
</dbReference>
<keyword evidence="2" id="KW-1134">Transmembrane beta strand</keyword>
<dbReference type="Gene3D" id="1.20.1600.10">
    <property type="entry name" value="Outer membrane efflux proteins (OEP)"/>
    <property type="match status" value="1"/>
</dbReference>
<evidence type="ECO:0000313" key="5">
    <source>
        <dbReference type="EMBL" id="CAE6751674.1"/>
    </source>
</evidence>
<dbReference type="PROSITE" id="PS51257">
    <property type="entry name" value="PROKAR_LIPOPROTEIN"/>
    <property type="match status" value="1"/>
</dbReference>
<dbReference type="PANTHER" id="PTHR30203:SF33">
    <property type="entry name" value="BLR4455 PROTEIN"/>
    <property type="match status" value="1"/>
</dbReference>
<keyword evidence="2" id="KW-0449">Lipoprotein</keyword>
<evidence type="ECO:0000256" key="4">
    <source>
        <dbReference type="SAM" id="MobiDB-lite"/>
    </source>
</evidence>
<feature type="compositionally biased region" description="Low complexity" evidence="4">
    <location>
        <begin position="475"/>
        <end position="490"/>
    </location>
</feature>
<keyword evidence="6" id="KW-1185">Reference proteome</keyword>
<organism evidence="5 6">
    <name type="scientific">Nitrospira defluvii</name>
    <dbReference type="NCBI Taxonomy" id="330214"/>
    <lineage>
        <taxon>Bacteria</taxon>
        <taxon>Pseudomonadati</taxon>
        <taxon>Nitrospirota</taxon>
        <taxon>Nitrospiria</taxon>
        <taxon>Nitrospirales</taxon>
        <taxon>Nitrospiraceae</taxon>
        <taxon>Nitrospira</taxon>
    </lineage>
</organism>
<feature type="coiled-coil region" evidence="3">
    <location>
        <begin position="214"/>
        <end position="248"/>
    </location>
</feature>
<keyword evidence="3" id="KW-0175">Coiled coil</keyword>